<dbReference type="PROSITE" id="PS51285">
    <property type="entry name" value="AGC_KINASE_CTER"/>
    <property type="match status" value="1"/>
</dbReference>
<keyword evidence="4" id="KW-0808">Transferase</keyword>
<dbReference type="GO" id="GO:0004674">
    <property type="term" value="F:protein serine/threonine kinase activity"/>
    <property type="evidence" value="ECO:0007669"/>
    <property type="project" value="UniProtKB-KW"/>
</dbReference>
<dbReference type="PANTHER" id="PTHR45637">
    <property type="entry name" value="FLIPPASE KINASE 1-RELATED"/>
    <property type="match status" value="1"/>
</dbReference>
<dbReference type="Proteomes" id="UP000749646">
    <property type="component" value="Unassembled WGS sequence"/>
</dbReference>
<dbReference type="FunFam" id="1.10.510.10:FF:000121">
    <property type="entry name" value="Serine/threonine-protein kinase nrc-2"/>
    <property type="match status" value="1"/>
</dbReference>
<dbReference type="InterPro" id="IPR000961">
    <property type="entry name" value="AGC-kinase_C"/>
</dbReference>
<dbReference type="Gene3D" id="3.30.200.20">
    <property type="entry name" value="Phosphorylase Kinase, domain 1"/>
    <property type="match status" value="1"/>
</dbReference>
<evidence type="ECO:0000256" key="5">
    <source>
        <dbReference type="ARBA" id="ARBA00022741"/>
    </source>
</evidence>
<evidence type="ECO:0000259" key="10">
    <source>
        <dbReference type="PROSITE" id="PS50011"/>
    </source>
</evidence>
<keyword evidence="6 12" id="KW-0418">Kinase</keyword>
<accession>A0A9P6IUZ4</accession>
<comment type="similarity">
    <text evidence="1">Belongs to the protein kinase superfamily. AGC Ser/Thr protein kinase family.</text>
</comment>
<keyword evidence="5" id="KW-0547">Nucleotide-binding</keyword>
<dbReference type="EC" id="2.7.11.1" evidence="2"/>
<evidence type="ECO:0000256" key="9">
    <source>
        <dbReference type="ARBA" id="ARBA00048679"/>
    </source>
</evidence>
<dbReference type="SUPFAM" id="SSF56112">
    <property type="entry name" value="Protein kinase-like (PK-like)"/>
    <property type="match status" value="1"/>
</dbReference>
<evidence type="ECO:0000259" key="11">
    <source>
        <dbReference type="PROSITE" id="PS51285"/>
    </source>
</evidence>
<dbReference type="GO" id="GO:0005524">
    <property type="term" value="F:ATP binding"/>
    <property type="evidence" value="ECO:0007669"/>
    <property type="project" value="UniProtKB-KW"/>
</dbReference>
<name>A0A9P6IUZ4_9FUNG</name>
<proteinExistence type="inferred from homology"/>
<evidence type="ECO:0000256" key="7">
    <source>
        <dbReference type="ARBA" id="ARBA00022840"/>
    </source>
</evidence>
<dbReference type="OrthoDB" id="432483at2759"/>
<evidence type="ECO:0000256" key="3">
    <source>
        <dbReference type="ARBA" id="ARBA00022527"/>
    </source>
</evidence>
<evidence type="ECO:0000256" key="1">
    <source>
        <dbReference type="ARBA" id="ARBA00009903"/>
    </source>
</evidence>
<dbReference type="InterPro" id="IPR011009">
    <property type="entry name" value="Kinase-like_dom_sf"/>
</dbReference>
<keyword evidence="3 12" id="KW-0723">Serine/threonine-protein kinase</keyword>
<dbReference type="Gene3D" id="1.10.510.10">
    <property type="entry name" value="Transferase(Phosphotransferase) domain 1"/>
    <property type="match status" value="1"/>
</dbReference>
<evidence type="ECO:0000256" key="8">
    <source>
        <dbReference type="ARBA" id="ARBA00047899"/>
    </source>
</evidence>
<dbReference type="Pfam" id="PF00069">
    <property type="entry name" value="Pkinase"/>
    <property type="match status" value="1"/>
</dbReference>
<reference evidence="12" key="1">
    <citation type="journal article" date="2020" name="Fungal Divers.">
        <title>Resolving the Mortierellaceae phylogeny through synthesis of multi-gene phylogenetics and phylogenomics.</title>
        <authorList>
            <person name="Vandepol N."/>
            <person name="Liber J."/>
            <person name="Desiro A."/>
            <person name="Na H."/>
            <person name="Kennedy M."/>
            <person name="Barry K."/>
            <person name="Grigoriev I.V."/>
            <person name="Miller A.N."/>
            <person name="O'Donnell K."/>
            <person name="Stajich J.E."/>
            <person name="Bonito G."/>
        </authorList>
    </citation>
    <scope>NUCLEOTIDE SEQUENCE</scope>
    <source>
        <strain evidence="12">MES-2147</strain>
    </source>
</reference>
<dbReference type="InterPro" id="IPR008271">
    <property type="entry name" value="Ser/Thr_kinase_AS"/>
</dbReference>
<comment type="caution">
    <text evidence="12">The sequence shown here is derived from an EMBL/GenBank/DDBJ whole genome shotgun (WGS) entry which is preliminary data.</text>
</comment>
<protein>
    <recommendedName>
        <fullName evidence="2">non-specific serine/threonine protein kinase</fullName>
        <ecNumber evidence="2">2.7.11.1</ecNumber>
    </recommendedName>
</protein>
<keyword evidence="13" id="KW-1185">Reference proteome</keyword>
<gene>
    <name evidence="12" type="primary">NRC2_2</name>
    <name evidence="12" type="ORF">BGZ65_009309</name>
</gene>
<evidence type="ECO:0000256" key="4">
    <source>
        <dbReference type="ARBA" id="ARBA00022679"/>
    </source>
</evidence>
<dbReference type="PROSITE" id="PS00108">
    <property type="entry name" value="PROTEIN_KINASE_ST"/>
    <property type="match status" value="1"/>
</dbReference>
<evidence type="ECO:0000313" key="13">
    <source>
        <dbReference type="Proteomes" id="UP000749646"/>
    </source>
</evidence>
<dbReference type="PROSITE" id="PS50011">
    <property type="entry name" value="PROTEIN_KINASE_DOM"/>
    <property type="match status" value="1"/>
</dbReference>
<keyword evidence="7" id="KW-0067">ATP-binding</keyword>
<evidence type="ECO:0000313" key="12">
    <source>
        <dbReference type="EMBL" id="KAF9946892.1"/>
    </source>
</evidence>
<comment type="catalytic activity">
    <reaction evidence="9">
        <text>L-seryl-[protein] + ATP = O-phospho-L-seryl-[protein] + ADP + H(+)</text>
        <dbReference type="Rhea" id="RHEA:17989"/>
        <dbReference type="Rhea" id="RHEA-COMP:9863"/>
        <dbReference type="Rhea" id="RHEA-COMP:11604"/>
        <dbReference type="ChEBI" id="CHEBI:15378"/>
        <dbReference type="ChEBI" id="CHEBI:29999"/>
        <dbReference type="ChEBI" id="CHEBI:30616"/>
        <dbReference type="ChEBI" id="CHEBI:83421"/>
        <dbReference type="ChEBI" id="CHEBI:456216"/>
        <dbReference type="EC" id="2.7.11.1"/>
    </reaction>
</comment>
<evidence type="ECO:0000256" key="2">
    <source>
        <dbReference type="ARBA" id="ARBA00012513"/>
    </source>
</evidence>
<dbReference type="AlphaFoldDB" id="A0A9P6IUZ4"/>
<dbReference type="EMBL" id="JAAAHW010007671">
    <property type="protein sequence ID" value="KAF9946892.1"/>
    <property type="molecule type" value="Genomic_DNA"/>
</dbReference>
<feature type="domain" description="AGC-kinase C-terminal" evidence="11">
    <location>
        <begin position="212"/>
        <end position="281"/>
    </location>
</feature>
<sequence length="386" mass="43444">MEYCMGGEFFRALQTRPGKHLLEEDAKFYAAEVIAALEYLHLMGFIYRDLKPENILLHQTGHIMLTDFDLSKQSFPAGEPTVVKSTSPSTPPAIDTKSCIANLRTNSFVGTEEYIAPEVIKGTGHTSSVDWWTLGILIYEMLFGVTPFKGKDRNATFNSILHTDVQFPEHPGAQQITSICKSLIRKLLIKDDQLRLGSKAGASDVKQHPFFKTTNWALLRHLPPPIIPQQSFGADAINFRQMHESVSLDIENEELVLQQPGAKNLFANFNSTDFEVGVDASLVRRAHHLAEDIRYKTKNSCSTFTKLHRGGSRRSMKKLGVDGYLVANRDIQYIKSLFGKLVEICFVRPNAVNPCKKHLAAKIMTEYPEDNESDNEARKIGLKLFE</sequence>
<evidence type="ECO:0000256" key="6">
    <source>
        <dbReference type="ARBA" id="ARBA00022777"/>
    </source>
</evidence>
<dbReference type="InterPro" id="IPR000719">
    <property type="entry name" value="Prot_kinase_dom"/>
</dbReference>
<dbReference type="SMART" id="SM00220">
    <property type="entry name" value="S_TKc"/>
    <property type="match status" value="1"/>
</dbReference>
<feature type="domain" description="Protein kinase" evidence="10">
    <location>
        <begin position="1"/>
        <end position="211"/>
    </location>
</feature>
<comment type="catalytic activity">
    <reaction evidence="8">
        <text>L-threonyl-[protein] + ATP = O-phospho-L-threonyl-[protein] + ADP + H(+)</text>
        <dbReference type="Rhea" id="RHEA:46608"/>
        <dbReference type="Rhea" id="RHEA-COMP:11060"/>
        <dbReference type="Rhea" id="RHEA-COMP:11605"/>
        <dbReference type="ChEBI" id="CHEBI:15378"/>
        <dbReference type="ChEBI" id="CHEBI:30013"/>
        <dbReference type="ChEBI" id="CHEBI:30616"/>
        <dbReference type="ChEBI" id="CHEBI:61977"/>
        <dbReference type="ChEBI" id="CHEBI:456216"/>
        <dbReference type="EC" id="2.7.11.1"/>
    </reaction>
</comment>
<organism evidence="12 13">
    <name type="scientific">Modicella reniformis</name>
    <dbReference type="NCBI Taxonomy" id="1440133"/>
    <lineage>
        <taxon>Eukaryota</taxon>
        <taxon>Fungi</taxon>
        <taxon>Fungi incertae sedis</taxon>
        <taxon>Mucoromycota</taxon>
        <taxon>Mortierellomycotina</taxon>
        <taxon>Mortierellomycetes</taxon>
        <taxon>Mortierellales</taxon>
        <taxon>Mortierellaceae</taxon>
        <taxon>Modicella</taxon>
    </lineage>
</organism>